<evidence type="ECO:0000313" key="1">
    <source>
        <dbReference type="EMBL" id="TGE15532.1"/>
    </source>
</evidence>
<keyword evidence="2" id="KW-1185">Reference proteome</keyword>
<proteinExistence type="predicted"/>
<organism evidence="1 2">
    <name type="scientific">Hymenobacter elongatus</name>
    <dbReference type="NCBI Taxonomy" id="877208"/>
    <lineage>
        <taxon>Bacteria</taxon>
        <taxon>Pseudomonadati</taxon>
        <taxon>Bacteroidota</taxon>
        <taxon>Cytophagia</taxon>
        <taxon>Cytophagales</taxon>
        <taxon>Hymenobacteraceae</taxon>
        <taxon>Hymenobacter</taxon>
    </lineage>
</organism>
<gene>
    <name evidence="1" type="ORF">E5J99_12075</name>
</gene>
<comment type="caution">
    <text evidence="1">The sequence shown here is derived from an EMBL/GenBank/DDBJ whole genome shotgun (WGS) entry which is preliminary data.</text>
</comment>
<dbReference type="EMBL" id="SRLD01000022">
    <property type="protein sequence ID" value="TGE15532.1"/>
    <property type="molecule type" value="Genomic_DNA"/>
</dbReference>
<dbReference type="RefSeq" id="WP_135498064.1">
    <property type="nucleotide sequence ID" value="NZ_SRLD01000022.1"/>
</dbReference>
<name>A0A4Z0PK66_9BACT</name>
<accession>A0A4Z0PK66</accession>
<dbReference type="Proteomes" id="UP000297739">
    <property type="component" value="Unassembled WGS sequence"/>
</dbReference>
<reference evidence="1 2" key="1">
    <citation type="submission" date="2019-04" db="EMBL/GenBank/DDBJ databases">
        <authorList>
            <person name="Feng G."/>
            <person name="Zhang J."/>
            <person name="Zhu H."/>
        </authorList>
    </citation>
    <scope>NUCLEOTIDE SEQUENCE [LARGE SCALE GENOMIC DNA]</scope>
    <source>
        <strain evidence="1 2">JCM 17223</strain>
    </source>
</reference>
<protein>
    <submittedName>
        <fullName evidence="1">Uncharacterized protein</fullName>
    </submittedName>
</protein>
<dbReference type="AlphaFoldDB" id="A0A4Z0PK66"/>
<evidence type="ECO:0000313" key="2">
    <source>
        <dbReference type="Proteomes" id="UP000297739"/>
    </source>
</evidence>
<dbReference type="OrthoDB" id="9974111at2"/>
<sequence length="60" mass="6156">MKKLTTPAGIIFGLLRVVYAFSGDWLPASINGLLAAGFLLSDMAYAPATGSTTVAAPLLT</sequence>